<feature type="domain" description="ETF-QO/FixX C-terminal" evidence="7">
    <location>
        <begin position="54"/>
        <end position="81"/>
    </location>
</feature>
<dbReference type="EMBL" id="JAAILA010000013">
    <property type="protein sequence ID" value="NEX89182.1"/>
    <property type="molecule type" value="Genomic_DNA"/>
</dbReference>
<gene>
    <name evidence="8" type="ORF">G4923_10750</name>
</gene>
<evidence type="ECO:0000256" key="3">
    <source>
        <dbReference type="ARBA" id="ARBA00022982"/>
    </source>
</evidence>
<sequence length="84" mass="9119">MRPRPRTQSSSPVCRSTRPTAFTARPATSRIPAKISSGRHPREDPAPTIPICDGARICNIKDAQPQNIVWTPPQGGSGPNYPNM</sequence>
<feature type="region of interest" description="Disordered" evidence="6">
    <location>
        <begin position="1"/>
        <end position="49"/>
    </location>
</feature>
<dbReference type="Proteomes" id="UP000472827">
    <property type="component" value="Unassembled WGS sequence"/>
</dbReference>
<evidence type="ECO:0000256" key="6">
    <source>
        <dbReference type="SAM" id="MobiDB-lite"/>
    </source>
</evidence>
<comment type="caution">
    <text evidence="8">The sequence shown here is derived from an EMBL/GenBank/DDBJ whole genome shotgun (WGS) entry which is preliminary data.</text>
</comment>
<accession>A0ABX0D6U5</accession>
<evidence type="ECO:0000256" key="5">
    <source>
        <dbReference type="ARBA" id="ARBA00023014"/>
    </source>
</evidence>
<keyword evidence="4" id="KW-0408">Iron</keyword>
<dbReference type="Pfam" id="PF05187">
    <property type="entry name" value="Fer4_ETF_QO"/>
    <property type="match status" value="1"/>
</dbReference>
<protein>
    <recommendedName>
        <fullName evidence="7">ETF-QO/FixX C-terminal domain-containing protein</fullName>
    </recommendedName>
</protein>
<keyword evidence="1" id="KW-0813">Transport</keyword>
<evidence type="ECO:0000313" key="9">
    <source>
        <dbReference type="Proteomes" id="UP000472827"/>
    </source>
</evidence>
<feature type="region of interest" description="Disordered" evidence="6">
    <location>
        <begin position="65"/>
        <end position="84"/>
    </location>
</feature>
<keyword evidence="3" id="KW-0249">Electron transport</keyword>
<feature type="compositionally biased region" description="Polar residues" evidence="6">
    <location>
        <begin position="1"/>
        <end position="14"/>
    </location>
</feature>
<evidence type="ECO:0000256" key="4">
    <source>
        <dbReference type="ARBA" id="ARBA00023004"/>
    </source>
</evidence>
<keyword evidence="5" id="KW-0411">Iron-sulfur</keyword>
<keyword evidence="9" id="KW-1185">Reference proteome</keyword>
<evidence type="ECO:0000256" key="2">
    <source>
        <dbReference type="ARBA" id="ARBA00022723"/>
    </source>
</evidence>
<dbReference type="InterPro" id="IPR007859">
    <property type="entry name" value="ETF-QO/FixX_C"/>
</dbReference>
<evidence type="ECO:0000313" key="8">
    <source>
        <dbReference type="EMBL" id="NEX89182.1"/>
    </source>
</evidence>
<organism evidence="8 9">
    <name type="scientific">Aeromonas rivipollensis</name>
    <dbReference type="NCBI Taxonomy" id="948519"/>
    <lineage>
        <taxon>Bacteria</taxon>
        <taxon>Pseudomonadati</taxon>
        <taxon>Pseudomonadota</taxon>
        <taxon>Gammaproteobacteria</taxon>
        <taxon>Aeromonadales</taxon>
        <taxon>Aeromonadaceae</taxon>
        <taxon>Aeromonas</taxon>
    </lineage>
</organism>
<keyword evidence="2" id="KW-0479">Metal-binding</keyword>
<evidence type="ECO:0000259" key="7">
    <source>
        <dbReference type="Pfam" id="PF05187"/>
    </source>
</evidence>
<feature type="compositionally biased region" description="Low complexity" evidence="6">
    <location>
        <begin position="15"/>
        <end position="30"/>
    </location>
</feature>
<evidence type="ECO:0000256" key="1">
    <source>
        <dbReference type="ARBA" id="ARBA00022448"/>
    </source>
</evidence>
<name>A0ABX0D6U5_9GAMM</name>
<proteinExistence type="predicted"/>
<reference evidence="8 9" key="1">
    <citation type="submission" date="2020-02" db="EMBL/GenBank/DDBJ databases">
        <title>Genome sequencing of Aeromonas rivipollensis.</title>
        <authorList>
            <person name="Fono-Tamo Ubani E.K."/>
            <person name="Lekota K.E."/>
        </authorList>
    </citation>
    <scope>NUCLEOTIDE SEQUENCE [LARGE SCALE GENOMIC DNA]</scope>
    <source>
        <strain evidence="8 9">G78</strain>
    </source>
</reference>